<dbReference type="PRINTS" id="PR00379">
    <property type="entry name" value="INTEIN"/>
</dbReference>
<dbReference type="SUPFAM" id="SSF51294">
    <property type="entry name" value="Hedgehog/intein (Hint) domain"/>
    <property type="match status" value="1"/>
</dbReference>
<accession>A0A5C6DWC2</accession>
<dbReference type="InterPro" id="IPR036844">
    <property type="entry name" value="Hint_dom_sf"/>
</dbReference>
<feature type="domain" description="DOD-type homing endonuclease" evidence="1">
    <location>
        <begin position="150"/>
        <end position="281"/>
    </location>
</feature>
<evidence type="ECO:0000259" key="1">
    <source>
        <dbReference type="PROSITE" id="PS50819"/>
    </source>
</evidence>
<dbReference type="AlphaFoldDB" id="A0A5C6DWC2"/>
<dbReference type="Pfam" id="PF05204">
    <property type="entry name" value="Hom_end"/>
    <property type="match status" value="1"/>
</dbReference>
<evidence type="ECO:0000313" key="2">
    <source>
        <dbReference type="EMBL" id="TWU39356.1"/>
    </source>
</evidence>
<dbReference type="Proteomes" id="UP000319143">
    <property type="component" value="Unassembled WGS sequence"/>
</dbReference>
<dbReference type="InterPro" id="IPR007869">
    <property type="entry name" value="Homing_endonuc_PI-Sce"/>
</dbReference>
<dbReference type="EMBL" id="SJPV01000003">
    <property type="protein sequence ID" value="TWU39356.1"/>
    <property type="molecule type" value="Genomic_DNA"/>
</dbReference>
<dbReference type="Gene3D" id="3.10.28.10">
    <property type="entry name" value="Homing endonucleases"/>
    <property type="match status" value="1"/>
</dbReference>
<dbReference type="InterPro" id="IPR027434">
    <property type="entry name" value="Homing_endonucl"/>
</dbReference>
<sequence>MTNLLETIQTGRQSKPPRVLLYGVEGIGKAQPLDAKVLTPNGFVPMADISVGDAVIGANGQACEVLGVYPQGTKDVYQVTFRDGSTTRCCDDHLWLTATCNERSKGMAGAVRTLTDIRHSLRYGTHFNHAVPRVAPVQFPAKDLPIDPWLLGMYLGDGHYGHSLMITNPELDIQNRVRNIMAADGDQVVMVDDLHMRLTSPDRSGTQFKATIDTLGLAGRKAEDKFVPTVFLNGSVEQRLELIRGLIDSDGFVTNPGSVEYTTVSPQLSADFCYLVRSLGGSACVKTKRGSYEKDGIRHKCKMAYRIFASFPNEVAPVSSEKHLAKWGSAEWRIHHTIREVTLIGQMECKCIRIDSLDSLYVTDDFIVTHNSTFGSEAPKPIFIQTEDGLDEINCDRFPLATKFDDVVAALKTLAGEKHDYESVVIDSLDWLERLAWDKLCHQYGAESIEKVDGGYARGYTHALSLWREVLDLLGVLRSRGMVIVLIAHSKVERFEDPESSPYDRYSPRLHKHAAALVKEWCDAVLFATRKMRTQSEDGGFNRKRTIAHAIGKDGGERVIRAYGSPTCVAKNRYGIAEELPLSWSAFINAMSTN</sequence>
<dbReference type="Gene3D" id="2.170.16.10">
    <property type="entry name" value="Hedgehog/Intein (Hint) domain"/>
    <property type="match status" value="1"/>
</dbReference>
<gene>
    <name evidence="2" type="ORF">Poly41_21800</name>
</gene>
<dbReference type="RefSeq" id="WP_146526132.1">
    <property type="nucleotide sequence ID" value="NZ_SJPV01000003.1"/>
</dbReference>
<dbReference type="PROSITE" id="PS50819">
    <property type="entry name" value="INTEIN_ENDONUCLEASE"/>
    <property type="match status" value="1"/>
</dbReference>
<dbReference type="GO" id="GO:0004519">
    <property type="term" value="F:endonuclease activity"/>
    <property type="evidence" value="ECO:0007669"/>
    <property type="project" value="InterPro"/>
</dbReference>
<keyword evidence="3" id="KW-1185">Reference proteome</keyword>
<dbReference type="GO" id="GO:0003677">
    <property type="term" value="F:DNA binding"/>
    <property type="evidence" value="ECO:0007669"/>
    <property type="project" value="InterPro"/>
</dbReference>
<comment type="caution">
    <text evidence="2">The sequence shown here is derived from an EMBL/GenBank/DDBJ whole genome shotgun (WGS) entry which is preliminary data.</text>
</comment>
<dbReference type="OrthoDB" id="5413799at2"/>
<dbReference type="InterPro" id="IPR006142">
    <property type="entry name" value="INTEIN"/>
</dbReference>
<proteinExistence type="predicted"/>
<reference evidence="2 3" key="1">
    <citation type="submission" date="2019-02" db="EMBL/GenBank/DDBJ databases">
        <title>Deep-cultivation of Planctomycetes and their phenomic and genomic characterization uncovers novel biology.</title>
        <authorList>
            <person name="Wiegand S."/>
            <person name="Jogler M."/>
            <person name="Boedeker C."/>
            <person name="Pinto D."/>
            <person name="Vollmers J."/>
            <person name="Rivas-Marin E."/>
            <person name="Kohn T."/>
            <person name="Peeters S.H."/>
            <person name="Heuer A."/>
            <person name="Rast P."/>
            <person name="Oberbeckmann S."/>
            <person name="Bunk B."/>
            <person name="Jeske O."/>
            <person name="Meyerdierks A."/>
            <person name="Storesund J.E."/>
            <person name="Kallscheuer N."/>
            <person name="Luecker S."/>
            <person name="Lage O.M."/>
            <person name="Pohl T."/>
            <person name="Merkel B.J."/>
            <person name="Hornburger P."/>
            <person name="Mueller R.-W."/>
            <person name="Bruemmer F."/>
            <person name="Labrenz M."/>
            <person name="Spormann A.M."/>
            <person name="Op Den Camp H."/>
            <person name="Overmann J."/>
            <person name="Amann R."/>
            <person name="Jetten M.S.M."/>
            <person name="Mascher T."/>
            <person name="Medema M.H."/>
            <person name="Devos D.P."/>
            <person name="Kaster A.-K."/>
            <person name="Ovreas L."/>
            <person name="Rohde M."/>
            <person name="Galperin M.Y."/>
            <person name="Jogler C."/>
        </authorList>
    </citation>
    <scope>NUCLEOTIDE SEQUENCE [LARGE SCALE GENOMIC DNA]</scope>
    <source>
        <strain evidence="2 3">Poly41</strain>
    </source>
</reference>
<dbReference type="SUPFAM" id="SSF55608">
    <property type="entry name" value="Homing endonucleases"/>
    <property type="match status" value="1"/>
</dbReference>
<dbReference type="GO" id="GO:0016539">
    <property type="term" value="P:intein-mediated protein splicing"/>
    <property type="evidence" value="ECO:0007669"/>
    <property type="project" value="InterPro"/>
</dbReference>
<dbReference type="InterPro" id="IPR004042">
    <property type="entry name" value="Intein_endonuc_central"/>
</dbReference>
<name>A0A5C6DWC2_9BACT</name>
<evidence type="ECO:0000313" key="3">
    <source>
        <dbReference type="Proteomes" id="UP000319143"/>
    </source>
</evidence>
<dbReference type="Pfam" id="PF13479">
    <property type="entry name" value="AAA_24"/>
    <property type="match status" value="1"/>
</dbReference>
<protein>
    <recommendedName>
        <fullName evidence="1">DOD-type homing endonuclease domain-containing protein</fullName>
    </recommendedName>
</protein>
<organism evidence="2 3">
    <name type="scientific">Novipirellula artificiosorum</name>
    <dbReference type="NCBI Taxonomy" id="2528016"/>
    <lineage>
        <taxon>Bacteria</taxon>
        <taxon>Pseudomonadati</taxon>
        <taxon>Planctomycetota</taxon>
        <taxon>Planctomycetia</taxon>
        <taxon>Pirellulales</taxon>
        <taxon>Pirellulaceae</taxon>
        <taxon>Novipirellula</taxon>
    </lineage>
</organism>